<reference evidence="2" key="1">
    <citation type="submission" date="2020-01" db="EMBL/GenBank/DDBJ databases">
        <title>Insect and environment-associated Actinomycetes.</title>
        <authorList>
            <person name="Currrie C."/>
            <person name="Chevrette M."/>
            <person name="Carlson C."/>
            <person name="Stubbendieck R."/>
            <person name="Wendt-Pienkowski E."/>
        </authorList>
    </citation>
    <scope>NUCLEOTIDE SEQUENCE</scope>
    <source>
        <strain evidence="2">SID7499</strain>
    </source>
</reference>
<evidence type="ECO:0000313" key="2">
    <source>
        <dbReference type="EMBL" id="NEE06916.1"/>
    </source>
</evidence>
<evidence type="ECO:0008006" key="3">
    <source>
        <dbReference type="Google" id="ProtNLM"/>
    </source>
</evidence>
<evidence type="ECO:0000256" key="1">
    <source>
        <dbReference type="SAM" id="MobiDB-lite"/>
    </source>
</evidence>
<feature type="compositionally biased region" description="Acidic residues" evidence="1">
    <location>
        <begin position="1"/>
        <end position="16"/>
    </location>
</feature>
<gene>
    <name evidence="2" type="ORF">G3M58_10725</name>
</gene>
<organism evidence="2">
    <name type="scientific">Streptomyces sp. SID7499</name>
    <dbReference type="NCBI Taxonomy" id="2706086"/>
    <lineage>
        <taxon>Bacteria</taxon>
        <taxon>Bacillati</taxon>
        <taxon>Actinomycetota</taxon>
        <taxon>Actinomycetes</taxon>
        <taxon>Kitasatosporales</taxon>
        <taxon>Streptomycetaceae</taxon>
        <taxon>Streptomyces</taxon>
    </lineage>
</organism>
<feature type="region of interest" description="Disordered" evidence="1">
    <location>
        <begin position="184"/>
        <end position="215"/>
    </location>
</feature>
<protein>
    <recommendedName>
        <fullName evidence="3">Metalloprotease</fullName>
    </recommendedName>
</protein>
<comment type="caution">
    <text evidence="2">The sequence shown here is derived from an EMBL/GenBank/DDBJ whole genome shotgun (WGS) entry which is preliminary data.</text>
</comment>
<sequence length="215" mass="22910">MSLDDDEGDDETDEGIQPEQSAITGGETDGLDPDEAWMAETEDAVGVVDRFWRSHWNDHFTGAYQSPSVFGAYVAGTPEAPSCGGEPAAPQNAFYCPQGDFIAWDAALMRDGYAQGDSWVYLVVAHEWAHAVQRRVLGLRSVAAELQADCLAGATLFGSEDLVFEQGDGDELAQALAALADETPWTRSEDHGDAEQRTSAFSTGGSDGIGACLPD</sequence>
<accession>A0A6G3WN32</accession>
<dbReference type="SUPFAM" id="SSF55486">
    <property type="entry name" value="Metalloproteases ('zincins'), catalytic domain"/>
    <property type="match status" value="1"/>
</dbReference>
<feature type="region of interest" description="Disordered" evidence="1">
    <location>
        <begin position="1"/>
        <end position="34"/>
    </location>
</feature>
<dbReference type="EMBL" id="JAAGMN010001114">
    <property type="protein sequence ID" value="NEE06916.1"/>
    <property type="molecule type" value="Genomic_DNA"/>
</dbReference>
<feature type="compositionally biased region" description="Basic and acidic residues" evidence="1">
    <location>
        <begin position="187"/>
        <end position="196"/>
    </location>
</feature>
<proteinExistence type="predicted"/>
<name>A0A6G3WN32_9ACTN</name>
<dbReference type="AlphaFoldDB" id="A0A6G3WN32"/>